<evidence type="ECO:0000313" key="1">
    <source>
        <dbReference type="EMBL" id="KAF8433091.1"/>
    </source>
</evidence>
<organism evidence="1 2">
    <name type="scientific">Boletus edulis BED1</name>
    <dbReference type="NCBI Taxonomy" id="1328754"/>
    <lineage>
        <taxon>Eukaryota</taxon>
        <taxon>Fungi</taxon>
        <taxon>Dikarya</taxon>
        <taxon>Basidiomycota</taxon>
        <taxon>Agaricomycotina</taxon>
        <taxon>Agaricomycetes</taxon>
        <taxon>Agaricomycetidae</taxon>
        <taxon>Boletales</taxon>
        <taxon>Boletineae</taxon>
        <taxon>Boletaceae</taxon>
        <taxon>Boletoideae</taxon>
        <taxon>Boletus</taxon>
    </lineage>
</organism>
<reference evidence="1" key="1">
    <citation type="submission" date="2019-10" db="EMBL/GenBank/DDBJ databases">
        <authorList>
            <consortium name="DOE Joint Genome Institute"/>
            <person name="Kuo A."/>
            <person name="Miyauchi S."/>
            <person name="Kiss E."/>
            <person name="Drula E."/>
            <person name="Kohler A."/>
            <person name="Sanchez-Garcia M."/>
            <person name="Andreopoulos B."/>
            <person name="Barry K.W."/>
            <person name="Bonito G."/>
            <person name="Buee M."/>
            <person name="Carver A."/>
            <person name="Chen C."/>
            <person name="Cichocki N."/>
            <person name="Clum A."/>
            <person name="Culley D."/>
            <person name="Crous P.W."/>
            <person name="Fauchery L."/>
            <person name="Girlanda M."/>
            <person name="Hayes R."/>
            <person name="Keri Z."/>
            <person name="LaButti K."/>
            <person name="Lipzen A."/>
            <person name="Lombard V."/>
            <person name="Magnuson J."/>
            <person name="Maillard F."/>
            <person name="Morin E."/>
            <person name="Murat C."/>
            <person name="Nolan M."/>
            <person name="Ohm R."/>
            <person name="Pangilinan J."/>
            <person name="Pereira M."/>
            <person name="Perotto S."/>
            <person name="Peter M."/>
            <person name="Riley R."/>
            <person name="Sitrit Y."/>
            <person name="Stielow B."/>
            <person name="Szollosi G."/>
            <person name="Zifcakova L."/>
            <person name="Stursova M."/>
            <person name="Spatafora J.W."/>
            <person name="Tedersoo L."/>
            <person name="Vaario L.-M."/>
            <person name="Yamada A."/>
            <person name="Yan M."/>
            <person name="Wang P."/>
            <person name="Xu J."/>
            <person name="Bruns T."/>
            <person name="Baldrian P."/>
            <person name="Vilgalys R."/>
            <person name="Henrissat B."/>
            <person name="Grigoriev I.V."/>
            <person name="Hibbett D."/>
            <person name="Nagy L.G."/>
            <person name="Martin F.M."/>
        </authorList>
    </citation>
    <scope>NUCLEOTIDE SEQUENCE</scope>
    <source>
        <strain evidence="1">BED1</strain>
    </source>
</reference>
<comment type="caution">
    <text evidence="1">The sequence shown here is derived from an EMBL/GenBank/DDBJ whole genome shotgun (WGS) entry which is preliminary data.</text>
</comment>
<protein>
    <submittedName>
        <fullName evidence="1">Uncharacterized protein</fullName>
    </submittedName>
</protein>
<keyword evidence="2" id="KW-1185">Reference proteome</keyword>
<evidence type="ECO:0000313" key="2">
    <source>
        <dbReference type="Proteomes" id="UP001194468"/>
    </source>
</evidence>
<sequence length="178" mass="19986">MPSKLVVGFDQIGSYILPSSGTTFVERGSSQVNIVAKDEKWAFTLLVTSTPDGTFLPFQQVWGGVSVQSLPSAKAQGMDKAYEYGFDFTFVKSDKKGSHFSTLKTMKEIEHVFEPYRHHVIKTDPFLDDDQCAIIFLDCYPVHAGEQFHNTFLKSSHMLSFVLFQPVAQTSFSQPMLV</sequence>
<reference evidence="1" key="2">
    <citation type="journal article" date="2020" name="Nat. Commun.">
        <title>Large-scale genome sequencing of mycorrhizal fungi provides insights into the early evolution of symbiotic traits.</title>
        <authorList>
            <person name="Miyauchi S."/>
            <person name="Kiss E."/>
            <person name="Kuo A."/>
            <person name="Drula E."/>
            <person name="Kohler A."/>
            <person name="Sanchez-Garcia M."/>
            <person name="Morin E."/>
            <person name="Andreopoulos B."/>
            <person name="Barry K.W."/>
            <person name="Bonito G."/>
            <person name="Buee M."/>
            <person name="Carver A."/>
            <person name="Chen C."/>
            <person name="Cichocki N."/>
            <person name="Clum A."/>
            <person name="Culley D."/>
            <person name="Crous P.W."/>
            <person name="Fauchery L."/>
            <person name="Girlanda M."/>
            <person name="Hayes R.D."/>
            <person name="Keri Z."/>
            <person name="LaButti K."/>
            <person name="Lipzen A."/>
            <person name="Lombard V."/>
            <person name="Magnuson J."/>
            <person name="Maillard F."/>
            <person name="Murat C."/>
            <person name="Nolan M."/>
            <person name="Ohm R.A."/>
            <person name="Pangilinan J."/>
            <person name="Pereira M.F."/>
            <person name="Perotto S."/>
            <person name="Peter M."/>
            <person name="Pfister S."/>
            <person name="Riley R."/>
            <person name="Sitrit Y."/>
            <person name="Stielow J.B."/>
            <person name="Szollosi G."/>
            <person name="Zifcakova L."/>
            <person name="Stursova M."/>
            <person name="Spatafora J.W."/>
            <person name="Tedersoo L."/>
            <person name="Vaario L.M."/>
            <person name="Yamada A."/>
            <person name="Yan M."/>
            <person name="Wang P."/>
            <person name="Xu J."/>
            <person name="Bruns T."/>
            <person name="Baldrian P."/>
            <person name="Vilgalys R."/>
            <person name="Dunand C."/>
            <person name="Henrissat B."/>
            <person name="Grigoriev I.V."/>
            <person name="Hibbett D."/>
            <person name="Nagy L.G."/>
            <person name="Martin F.M."/>
        </authorList>
    </citation>
    <scope>NUCLEOTIDE SEQUENCE</scope>
    <source>
        <strain evidence="1">BED1</strain>
    </source>
</reference>
<name>A0AAD4GB23_BOLED</name>
<proteinExistence type="predicted"/>
<dbReference type="AlphaFoldDB" id="A0AAD4GB23"/>
<gene>
    <name evidence="1" type="ORF">L210DRAFT_3649966</name>
</gene>
<dbReference type="EMBL" id="WHUW01000036">
    <property type="protein sequence ID" value="KAF8433091.1"/>
    <property type="molecule type" value="Genomic_DNA"/>
</dbReference>
<accession>A0AAD4GB23</accession>
<dbReference type="Proteomes" id="UP001194468">
    <property type="component" value="Unassembled WGS sequence"/>
</dbReference>